<dbReference type="KEGG" id="chya:V22_07170"/>
<evidence type="ECO:0000259" key="5">
    <source>
        <dbReference type="Pfam" id="PF16656"/>
    </source>
</evidence>
<organism evidence="6 7">
    <name type="scientific">Calycomorphotria hydatis</name>
    <dbReference type="NCBI Taxonomy" id="2528027"/>
    <lineage>
        <taxon>Bacteria</taxon>
        <taxon>Pseudomonadati</taxon>
        <taxon>Planctomycetota</taxon>
        <taxon>Planctomycetia</taxon>
        <taxon>Planctomycetales</taxon>
        <taxon>Planctomycetaceae</taxon>
        <taxon>Calycomorphotria</taxon>
    </lineage>
</organism>
<dbReference type="GO" id="GO:0046872">
    <property type="term" value="F:metal ion binding"/>
    <property type="evidence" value="ECO:0007669"/>
    <property type="project" value="InterPro"/>
</dbReference>
<dbReference type="InterPro" id="IPR008963">
    <property type="entry name" value="Purple_acid_Pase-like_N"/>
</dbReference>
<name>A0A517T544_9PLAN</name>
<evidence type="ECO:0000313" key="7">
    <source>
        <dbReference type="Proteomes" id="UP000319976"/>
    </source>
</evidence>
<feature type="domain" description="Purple acid phosphatase N-terminal" evidence="5">
    <location>
        <begin position="36"/>
        <end position="132"/>
    </location>
</feature>
<accession>A0A517T544</accession>
<dbReference type="SUPFAM" id="SSF49363">
    <property type="entry name" value="Purple acid phosphatase, N-terminal domain"/>
    <property type="match status" value="1"/>
</dbReference>
<dbReference type="Proteomes" id="UP000319976">
    <property type="component" value="Chromosome"/>
</dbReference>
<dbReference type="Gene3D" id="3.60.21.10">
    <property type="match status" value="1"/>
</dbReference>
<protein>
    <submittedName>
        <fullName evidence="6">Calcineurin-like phosphoesterase</fullName>
    </submittedName>
</protein>
<feature type="region of interest" description="Disordered" evidence="2">
    <location>
        <begin position="347"/>
        <end position="368"/>
    </location>
</feature>
<dbReference type="InterPro" id="IPR004843">
    <property type="entry name" value="Calcineurin-like_PHP"/>
</dbReference>
<feature type="chain" id="PRO_5021805375" evidence="3">
    <location>
        <begin position="28"/>
        <end position="457"/>
    </location>
</feature>
<reference evidence="6 7" key="1">
    <citation type="submission" date="2019-02" db="EMBL/GenBank/DDBJ databases">
        <title>Deep-cultivation of Planctomycetes and their phenomic and genomic characterization uncovers novel biology.</title>
        <authorList>
            <person name="Wiegand S."/>
            <person name="Jogler M."/>
            <person name="Boedeker C."/>
            <person name="Pinto D."/>
            <person name="Vollmers J."/>
            <person name="Rivas-Marin E."/>
            <person name="Kohn T."/>
            <person name="Peeters S.H."/>
            <person name="Heuer A."/>
            <person name="Rast P."/>
            <person name="Oberbeckmann S."/>
            <person name="Bunk B."/>
            <person name="Jeske O."/>
            <person name="Meyerdierks A."/>
            <person name="Storesund J.E."/>
            <person name="Kallscheuer N."/>
            <person name="Luecker S."/>
            <person name="Lage O.M."/>
            <person name="Pohl T."/>
            <person name="Merkel B.J."/>
            <person name="Hornburger P."/>
            <person name="Mueller R.-W."/>
            <person name="Bruemmer F."/>
            <person name="Labrenz M."/>
            <person name="Spormann A.M."/>
            <person name="Op den Camp H."/>
            <person name="Overmann J."/>
            <person name="Amann R."/>
            <person name="Jetten M.S.M."/>
            <person name="Mascher T."/>
            <person name="Medema M.H."/>
            <person name="Devos D.P."/>
            <person name="Kaster A.-K."/>
            <person name="Ovreas L."/>
            <person name="Rohde M."/>
            <person name="Galperin M.Y."/>
            <person name="Jogler C."/>
        </authorList>
    </citation>
    <scope>NUCLEOTIDE SEQUENCE [LARGE SCALE GENOMIC DNA]</scope>
    <source>
        <strain evidence="6 7">V22</strain>
    </source>
</reference>
<sequence length="457" mass="52129" precursor="true">MRLDSRVLLTTFAVLIFCGCNAGVSFAENPCASPTPSRVMVTWKEDPASSFSVTWRTDTSVTKSMAEVAEAGDGPLFVKDSRSVDAVTTPLLTDQCKVHMHAATFRGLKPKTKYAYRVGDGEHWSEWFHFTTAANEAEPFQFVYVGDAQNDIKSHWSRLIRQAYSDAPRALFLLHAGDLIDHANADKEWGEWFYAGGWVFGQIPSIAIPGNHEYGFDEFSPTDAEHPPKRQLSRRWQQRFEFPENGPDYLKESCYYIDVQGVRIIGLNSNEDPEPQAKWLKKVLKDNPQQWTIVTHHHPIHSTSRGRDNPQLREHWQPLYDKYHVDLVLQGHDHTYGRTSQVAVGHTHHGHDHEHHDENVTTGLQGQSKKGGTVYAVSVSGPKQYPLKEYDKGKNPFVRRAEDTQLYQVITIDGDTLRYEARTAIGDLYDAFELKKRPGEINELIEHIPDRPENRRK</sequence>
<dbReference type="Pfam" id="PF16656">
    <property type="entry name" value="Pur_ac_phosph_N"/>
    <property type="match status" value="1"/>
</dbReference>
<dbReference type="GO" id="GO:0003993">
    <property type="term" value="F:acid phosphatase activity"/>
    <property type="evidence" value="ECO:0007669"/>
    <property type="project" value="InterPro"/>
</dbReference>
<gene>
    <name evidence="6" type="ORF">V22_07170</name>
</gene>
<dbReference type="Pfam" id="PF00149">
    <property type="entry name" value="Metallophos"/>
    <property type="match status" value="1"/>
</dbReference>
<keyword evidence="1 3" id="KW-0732">Signal</keyword>
<evidence type="ECO:0000256" key="2">
    <source>
        <dbReference type="SAM" id="MobiDB-lite"/>
    </source>
</evidence>
<dbReference type="PANTHER" id="PTHR22953">
    <property type="entry name" value="ACID PHOSPHATASE RELATED"/>
    <property type="match status" value="1"/>
</dbReference>
<dbReference type="OrthoDB" id="9809781at2"/>
<proteinExistence type="predicted"/>
<evidence type="ECO:0000256" key="1">
    <source>
        <dbReference type="ARBA" id="ARBA00022729"/>
    </source>
</evidence>
<dbReference type="PANTHER" id="PTHR22953:SF153">
    <property type="entry name" value="PURPLE ACID PHOSPHATASE"/>
    <property type="match status" value="1"/>
</dbReference>
<dbReference type="InterPro" id="IPR039331">
    <property type="entry name" value="PAPs-like"/>
</dbReference>
<keyword evidence="7" id="KW-1185">Reference proteome</keyword>
<dbReference type="Gene3D" id="2.60.40.380">
    <property type="entry name" value="Purple acid phosphatase-like, N-terminal"/>
    <property type="match status" value="1"/>
</dbReference>
<evidence type="ECO:0000256" key="3">
    <source>
        <dbReference type="SAM" id="SignalP"/>
    </source>
</evidence>
<dbReference type="InterPro" id="IPR029052">
    <property type="entry name" value="Metallo-depent_PP-like"/>
</dbReference>
<dbReference type="PROSITE" id="PS51257">
    <property type="entry name" value="PROKAR_LIPOPROTEIN"/>
    <property type="match status" value="1"/>
</dbReference>
<dbReference type="AlphaFoldDB" id="A0A517T544"/>
<feature type="signal peptide" evidence="3">
    <location>
        <begin position="1"/>
        <end position="27"/>
    </location>
</feature>
<dbReference type="EMBL" id="CP036316">
    <property type="protein sequence ID" value="QDT63495.1"/>
    <property type="molecule type" value="Genomic_DNA"/>
</dbReference>
<evidence type="ECO:0000313" key="6">
    <source>
        <dbReference type="EMBL" id="QDT63495.1"/>
    </source>
</evidence>
<dbReference type="RefSeq" id="WP_145259861.1">
    <property type="nucleotide sequence ID" value="NZ_CP036316.1"/>
</dbReference>
<dbReference type="InterPro" id="IPR015914">
    <property type="entry name" value="PAPs_N"/>
</dbReference>
<feature type="domain" description="Calcineurin-like phosphoesterase" evidence="4">
    <location>
        <begin position="154"/>
        <end position="336"/>
    </location>
</feature>
<evidence type="ECO:0000259" key="4">
    <source>
        <dbReference type="Pfam" id="PF00149"/>
    </source>
</evidence>
<dbReference type="SUPFAM" id="SSF56300">
    <property type="entry name" value="Metallo-dependent phosphatases"/>
    <property type="match status" value="1"/>
</dbReference>